<dbReference type="SUPFAM" id="SSF53756">
    <property type="entry name" value="UDP-Glycosyltransferase/glycogen phosphorylase"/>
    <property type="match status" value="1"/>
</dbReference>
<reference evidence="7" key="1">
    <citation type="submission" date="2016-10" db="EMBL/GenBank/DDBJ databases">
        <authorList>
            <person name="Varghese N."/>
            <person name="Submissions S."/>
        </authorList>
    </citation>
    <scope>NUCLEOTIDE SEQUENCE [LARGE SCALE GENOMIC DNA]</scope>
    <source>
        <strain evidence="7">DSM 7165</strain>
    </source>
</reference>
<gene>
    <name evidence="6" type="ORF">SAMN05421831_102307</name>
</gene>
<keyword evidence="2 6" id="KW-0808">Transferase</keyword>
<dbReference type="InterPro" id="IPR011910">
    <property type="entry name" value="RfaF"/>
</dbReference>
<dbReference type="NCBIfam" id="TIGR02195">
    <property type="entry name" value="heptsyl_trn_II"/>
    <property type="match status" value="1"/>
</dbReference>
<dbReference type="GO" id="GO:0005829">
    <property type="term" value="C:cytosol"/>
    <property type="evidence" value="ECO:0007669"/>
    <property type="project" value="TreeGrafter"/>
</dbReference>
<dbReference type="STRING" id="64971.SAMN05421831_102307"/>
<evidence type="ECO:0000256" key="4">
    <source>
        <dbReference type="ARBA" id="ARBA00044042"/>
    </source>
</evidence>
<sequence length="359" mass="39294">MKQLLILPTCARDLLVSQSLIAAIKKRHADVELDVMVPSLLAPLATRFPEVNQVFNAPEPSQGLGLHWHVGRNLVALETHYQQAYIVPQSLKSALIPVAAQIPHRVGFRGPWRFGLLTDIRLPPKYKALADQYASLAYPHGQLPSAWQAPTLSLHIDTENQTHLIDQLDLAPYAEVSTRPLVILCPAGVQESSRQWPIAYFARLAAALIDQGCRIWILASYKEVQAAEQICAALSPSQQEFCDNLAGRTSWTDVVDLIACAQALVSNDSALAHISARLARPTWIPLGASDPEYAAPQGDQVHLLTYEALECQPCQRPRCQASTQLACLTHLQPESILESLLAQLKMQAPPVATAEAISA</sequence>
<dbReference type="PANTHER" id="PTHR30160:SF7">
    <property type="entry name" value="ADP-HEPTOSE--LPS HEPTOSYLTRANSFERASE 2"/>
    <property type="match status" value="1"/>
</dbReference>
<keyword evidence="1" id="KW-0328">Glycosyltransferase</keyword>
<evidence type="ECO:0000256" key="2">
    <source>
        <dbReference type="ARBA" id="ARBA00022679"/>
    </source>
</evidence>
<comment type="similarity">
    <text evidence="3">Belongs to the glycosyltransferase 9 family.</text>
</comment>
<evidence type="ECO:0000256" key="1">
    <source>
        <dbReference type="ARBA" id="ARBA00022676"/>
    </source>
</evidence>
<dbReference type="CDD" id="cd03789">
    <property type="entry name" value="GT9_LPS_heptosyltransferase"/>
    <property type="match status" value="1"/>
</dbReference>
<name>A0A1H6R9R5_9GAMM</name>
<proteinExistence type="inferred from homology"/>
<evidence type="ECO:0000313" key="7">
    <source>
        <dbReference type="Proteomes" id="UP000242999"/>
    </source>
</evidence>
<dbReference type="OrthoDB" id="9797795at2"/>
<accession>A0A1H6R9R5</accession>
<organism evidence="6 7">
    <name type="scientific">Allopseudospirillum japonicum</name>
    <dbReference type="NCBI Taxonomy" id="64971"/>
    <lineage>
        <taxon>Bacteria</taxon>
        <taxon>Pseudomonadati</taxon>
        <taxon>Pseudomonadota</taxon>
        <taxon>Gammaproteobacteria</taxon>
        <taxon>Oceanospirillales</taxon>
        <taxon>Oceanospirillaceae</taxon>
        <taxon>Allopseudospirillum</taxon>
    </lineage>
</organism>
<dbReference type="InterPro" id="IPR002201">
    <property type="entry name" value="Glyco_trans_9"/>
</dbReference>
<dbReference type="Gene3D" id="3.40.50.2000">
    <property type="entry name" value="Glycogen Phosphorylase B"/>
    <property type="match status" value="2"/>
</dbReference>
<comment type="catalytic activity">
    <reaction evidence="5">
        <text>an L-alpha-D-Hep-(1-&gt;5)-[alpha-Kdo-(2-&gt;4)]-alpha-Kdo-(2-&gt;6)-lipid A + ADP-L-glycero-beta-D-manno-heptose = an L-alpha-D-Hep-(1-&gt;3)-L-alpha-D-Hep-(1-&gt;5)-[alpha-Kdo-(2-&gt;4)]-alpha-Kdo-(2-&gt;6)-lipid A + ADP + H(+)</text>
        <dbReference type="Rhea" id="RHEA:74071"/>
        <dbReference type="ChEBI" id="CHEBI:15378"/>
        <dbReference type="ChEBI" id="CHEBI:61506"/>
        <dbReference type="ChEBI" id="CHEBI:193068"/>
        <dbReference type="ChEBI" id="CHEBI:193069"/>
        <dbReference type="ChEBI" id="CHEBI:456216"/>
        <dbReference type="EC" id="2.4.99.24"/>
    </reaction>
</comment>
<dbReference type="AlphaFoldDB" id="A0A1H6R9R5"/>
<dbReference type="Proteomes" id="UP000242999">
    <property type="component" value="Unassembled WGS sequence"/>
</dbReference>
<evidence type="ECO:0000256" key="5">
    <source>
        <dbReference type="ARBA" id="ARBA00047503"/>
    </source>
</evidence>
<dbReference type="EMBL" id="FNYH01000002">
    <property type="protein sequence ID" value="SEI48520.1"/>
    <property type="molecule type" value="Genomic_DNA"/>
</dbReference>
<dbReference type="EC" id="2.4.99.24" evidence="4"/>
<dbReference type="GO" id="GO:0009244">
    <property type="term" value="P:lipopolysaccharide core region biosynthetic process"/>
    <property type="evidence" value="ECO:0007669"/>
    <property type="project" value="TreeGrafter"/>
</dbReference>
<dbReference type="GO" id="GO:0008713">
    <property type="term" value="F:ADP-heptose-lipopolysaccharide heptosyltransferase activity"/>
    <property type="evidence" value="ECO:0007669"/>
    <property type="project" value="UniProtKB-EC"/>
</dbReference>
<dbReference type="PANTHER" id="PTHR30160">
    <property type="entry name" value="TETRAACYLDISACCHARIDE 4'-KINASE-RELATED"/>
    <property type="match status" value="1"/>
</dbReference>
<keyword evidence="7" id="KW-1185">Reference proteome</keyword>
<evidence type="ECO:0000313" key="6">
    <source>
        <dbReference type="EMBL" id="SEI48520.1"/>
    </source>
</evidence>
<dbReference type="Pfam" id="PF01075">
    <property type="entry name" value="Glyco_transf_9"/>
    <property type="match status" value="1"/>
</dbReference>
<protein>
    <recommendedName>
        <fullName evidence="4">lipopolysaccharide heptosyltransferase II</fullName>
        <ecNumber evidence="4">2.4.99.24</ecNumber>
    </recommendedName>
</protein>
<evidence type="ECO:0000256" key="3">
    <source>
        <dbReference type="ARBA" id="ARBA00043995"/>
    </source>
</evidence>
<dbReference type="InterPro" id="IPR051199">
    <property type="entry name" value="LPS_LOS_Heptosyltrfase"/>
</dbReference>